<organism evidence="1">
    <name type="scientific">virus sp. ctQSn51</name>
    <dbReference type="NCBI Taxonomy" id="2828252"/>
    <lineage>
        <taxon>Viruses</taxon>
    </lineage>
</organism>
<reference evidence="1" key="1">
    <citation type="journal article" date="2021" name="Proc. Natl. Acad. Sci. U.S.A.">
        <title>A Catalog of Tens of Thousands of Viruses from Human Metagenomes Reveals Hidden Associations with Chronic Diseases.</title>
        <authorList>
            <person name="Tisza M.J."/>
            <person name="Buck C.B."/>
        </authorList>
    </citation>
    <scope>NUCLEOTIDE SEQUENCE</scope>
    <source>
        <strain evidence="1">CtQSn51</strain>
    </source>
</reference>
<dbReference type="EMBL" id="BK059089">
    <property type="protein sequence ID" value="DAE28568.1"/>
    <property type="molecule type" value="Genomic_DNA"/>
</dbReference>
<accession>A0A8S5RB15</accession>
<sequence length="141" mass="15451">MATLRVYVEVTGPTTATLTASFSGGSESYQYARALAISGIYSYTFYEESAETSGGSNTWEVNLTDLDPDTTYHWTVELCSWTTSGWSVVSGYTKTGSFTTEGGGSDDPTAYINNEAYTPYIYTGSWDIYEPNWYTGAWNSG</sequence>
<evidence type="ECO:0000313" key="1">
    <source>
        <dbReference type="EMBL" id="DAE28568.1"/>
    </source>
</evidence>
<name>A0A8S5RB15_9VIRU</name>
<proteinExistence type="predicted"/>
<protein>
    <submittedName>
        <fullName evidence="1">PhoD-like phosphatase, N-terminal domain</fullName>
    </submittedName>
</protein>